<dbReference type="CDD" id="cd04301">
    <property type="entry name" value="NAT_SF"/>
    <property type="match status" value="1"/>
</dbReference>
<dbReference type="Proteomes" id="UP000051673">
    <property type="component" value="Unassembled WGS sequence"/>
</dbReference>
<protein>
    <recommendedName>
        <fullName evidence="1">N-acetyltransferase domain-containing protein</fullName>
    </recommendedName>
</protein>
<dbReference type="Gene3D" id="3.40.630.30">
    <property type="match status" value="1"/>
</dbReference>
<dbReference type="InterPro" id="IPR016181">
    <property type="entry name" value="Acyl_CoA_acyltransferase"/>
</dbReference>
<dbReference type="RefSeq" id="WP_057788668.1">
    <property type="nucleotide sequence ID" value="NZ_JQCD01000031.1"/>
</dbReference>
<dbReference type="GO" id="GO:0016747">
    <property type="term" value="F:acyltransferase activity, transferring groups other than amino-acyl groups"/>
    <property type="evidence" value="ECO:0007669"/>
    <property type="project" value="InterPro"/>
</dbReference>
<keyword evidence="3" id="KW-1185">Reference proteome</keyword>
<reference evidence="2 3" key="1">
    <citation type="journal article" date="2015" name="Genome Announc.">
        <title>Expanding the biotechnology potential of lactobacilli through comparative genomics of 213 strains and associated genera.</title>
        <authorList>
            <person name="Sun Z."/>
            <person name="Harris H.M."/>
            <person name="McCann A."/>
            <person name="Guo C."/>
            <person name="Argimon S."/>
            <person name="Zhang W."/>
            <person name="Yang X."/>
            <person name="Jeffery I.B."/>
            <person name="Cooney J.C."/>
            <person name="Kagawa T.F."/>
            <person name="Liu W."/>
            <person name="Song Y."/>
            <person name="Salvetti E."/>
            <person name="Wrobel A."/>
            <person name="Rasinkangas P."/>
            <person name="Parkhill J."/>
            <person name="Rea M.C."/>
            <person name="O'Sullivan O."/>
            <person name="Ritari J."/>
            <person name="Douillard F.P."/>
            <person name="Paul Ross R."/>
            <person name="Yang R."/>
            <person name="Briner A.E."/>
            <person name="Felis G.E."/>
            <person name="de Vos W.M."/>
            <person name="Barrangou R."/>
            <person name="Klaenhammer T.R."/>
            <person name="Caufield P.W."/>
            <person name="Cui Y."/>
            <person name="Zhang H."/>
            <person name="O'Toole P.W."/>
        </authorList>
    </citation>
    <scope>NUCLEOTIDE SEQUENCE [LARGE SCALE GENOMIC DNA]</scope>
    <source>
        <strain evidence="2 3">DSM 20014</strain>
    </source>
</reference>
<dbReference type="AlphaFoldDB" id="A0A0R2JEY7"/>
<evidence type="ECO:0000313" key="3">
    <source>
        <dbReference type="Proteomes" id="UP000051673"/>
    </source>
</evidence>
<name>A0A0R2JEY7_9LACO</name>
<dbReference type="STRING" id="1620.IV67_GL000953"/>
<dbReference type="OrthoDB" id="9796171at2"/>
<dbReference type="PROSITE" id="PS51186">
    <property type="entry name" value="GNAT"/>
    <property type="match status" value="1"/>
</dbReference>
<accession>A0A0R2JEY7</accession>
<gene>
    <name evidence="2" type="ORF">IV67_GL000953</name>
</gene>
<proteinExistence type="predicted"/>
<dbReference type="EMBL" id="JQCD01000031">
    <property type="protein sequence ID" value="KRN75907.1"/>
    <property type="molecule type" value="Genomic_DNA"/>
</dbReference>
<sequence>MTKKLLIKHATGLSNIQTDAKSIRNAVFVHEQKIPAELEFDKFDASTIHFVGYLKDLPVTTCRVAINTDIQQAKIQRVATLIDYRGQHLASQLLESVLETLTTDIPVASITLDAQLPAQHFYEQLGFIPVGQQFEEAGIPHIQMTKTIKA</sequence>
<evidence type="ECO:0000313" key="2">
    <source>
        <dbReference type="EMBL" id="KRN75907.1"/>
    </source>
</evidence>
<dbReference type="SUPFAM" id="SSF55729">
    <property type="entry name" value="Acyl-CoA N-acyltransferases (Nat)"/>
    <property type="match status" value="1"/>
</dbReference>
<comment type="caution">
    <text evidence="2">The sequence shown here is derived from an EMBL/GenBank/DDBJ whole genome shotgun (WGS) entry which is preliminary data.</text>
</comment>
<evidence type="ECO:0000259" key="1">
    <source>
        <dbReference type="PROSITE" id="PS51186"/>
    </source>
</evidence>
<dbReference type="PATRIC" id="fig|1620.3.peg.969"/>
<feature type="domain" description="N-acetyltransferase" evidence="1">
    <location>
        <begin position="5"/>
        <end position="149"/>
    </location>
</feature>
<dbReference type="Pfam" id="PF13673">
    <property type="entry name" value="Acetyltransf_10"/>
    <property type="match status" value="1"/>
</dbReference>
<organism evidence="2 3">
    <name type="scientific">Weissella minor</name>
    <dbReference type="NCBI Taxonomy" id="1620"/>
    <lineage>
        <taxon>Bacteria</taxon>
        <taxon>Bacillati</taxon>
        <taxon>Bacillota</taxon>
        <taxon>Bacilli</taxon>
        <taxon>Lactobacillales</taxon>
        <taxon>Lactobacillaceae</taxon>
        <taxon>Weissella</taxon>
    </lineage>
</organism>
<dbReference type="InterPro" id="IPR000182">
    <property type="entry name" value="GNAT_dom"/>
</dbReference>